<keyword evidence="4 15" id="KW-0138">CF(0)</keyword>
<protein>
    <recommendedName>
        <fullName evidence="15">ATP synthase subunit b</fullName>
    </recommendedName>
    <alternativeName>
        <fullName evidence="15">ATP synthase F(0) sector subunit b</fullName>
    </alternativeName>
    <alternativeName>
        <fullName evidence="15">ATPase subunit I</fullName>
    </alternativeName>
    <alternativeName>
        <fullName evidence="15">F-type ATPase subunit b</fullName>
        <shortName evidence="15">F-ATPase subunit b</shortName>
    </alternativeName>
</protein>
<evidence type="ECO:0000256" key="17">
    <source>
        <dbReference type="SAM" id="Coils"/>
    </source>
</evidence>
<dbReference type="InterPro" id="IPR005864">
    <property type="entry name" value="ATP_synth_F0_bsu_bac"/>
</dbReference>
<keyword evidence="5 15" id="KW-0812">Transmembrane</keyword>
<keyword evidence="3 15" id="KW-1003">Cell membrane</keyword>
<comment type="subunit">
    <text evidence="13">F-type ATPases have 2 components, F(1) - the catalytic core - and F(0) - the membrane proton channel. F(1) has five subunits: alpha(3), beta(3), gamma(1), delta(1), epsilon(1). F(0) has four main subunits: a(1), b(2) and c(10-14). The alpha and beta chains form an alternating ring which encloses part of the gamma chain. F(1) is attached to F(0) by a central stalk formed by the gamma and epsilon chains, while a peripheral stalk is formed by the delta and b chains.</text>
</comment>
<keyword evidence="6 15" id="KW-0375">Hydrogen ion transport</keyword>
<keyword evidence="9 15" id="KW-0472">Membrane</keyword>
<dbReference type="PANTHER" id="PTHR33445">
    <property type="entry name" value="ATP SYNTHASE SUBUNIT B', CHLOROPLASTIC"/>
    <property type="match status" value="1"/>
</dbReference>
<evidence type="ECO:0000256" key="12">
    <source>
        <dbReference type="ARBA" id="ARBA00025614"/>
    </source>
</evidence>
<gene>
    <name evidence="15 18" type="primary">atpF</name>
    <name evidence="18" type="ORF">MFFC18_43160</name>
</gene>
<evidence type="ECO:0000256" key="14">
    <source>
        <dbReference type="ARBA" id="ARBA00037847"/>
    </source>
</evidence>
<reference evidence="18 19" key="1">
    <citation type="submission" date="2019-08" db="EMBL/GenBank/DDBJ databases">
        <title>Deep-cultivation of Planctomycetes and their phenomic and genomic characterization uncovers novel biology.</title>
        <authorList>
            <person name="Wiegand S."/>
            <person name="Jogler M."/>
            <person name="Boedeker C."/>
            <person name="Pinto D."/>
            <person name="Vollmers J."/>
            <person name="Rivas-Marin E."/>
            <person name="Kohn T."/>
            <person name="Peeters S.H."/>
            <person name="Heuer A."/>
            <person name="Rast P."/>
            <person name="Oberbeckmann S."/>
            <person name="Bunk B."/>
            <person name="Jeske O."/>
            <person name="Meyerdierks A."/>
            <person name="Storesund J.E."/>
            <person name="Kallscheuer N."/>
            <person name="Luecker S."/>
            <person name="Lage O.M."/>
            <person name="Pohl T."/>
            <person name="Merkel B.J."/>
            <person name="Hornburger P."/>
            <person name="Mueller R.-W."/>
            <person name="Bruemmer F."/>
            <person name="Labrenz M."/>
            <person name="Spormann A.M."/>
            <person name="Op den Camp H."/>
            <person name="Overmann J."/>
            <person name="Amann R."/>
            <person name="Jetten M.S.M."/>
            <person name="Mascher T."/>
            <person name="Medema M.H."/>
            <person name="Devos D.P."/>
            <person name="Kaster A.-K."/>
            <person name="Ovreas L."/>
            <person name="Rohde M."/>
            <person name="Galperin M.Y."/>
            <person name="Jogler C."/>
        </authorList>
    </citation>
    <scope>NUCLEOTIDE SEQUENCE [LARGE SCALE GENOMIC DNA]</scope>
    <source>
        <strain evidence="18 19">FC18</strain>
    </source>
</reference>
<feature type="coiled-coil region" evidence="17">
    <location>
        <begin position="68"/>
        <end position="128"/>
    </location>
</feature>
<evidence type="ECO:0000256" key="10">
    <source>
        <dbReference type="ARBA" id="ARBA00023310"/>
    </source>
</evidence>
<comment type="function">
    <text evidence="12">Component of the F(0) channel, it forms part of the peripheral stalk, linking F(1) to F(0). The b'-subunit is a diverged and duplicated form of b found in plants and photosynthetic bacteria.</text>
</comment>
<dbReference type="STRING" id="980251.GCA_001642875_01255"/>
<sequence>MFLNFAFAQLPLLAEAGHGKPNALSFPVDLGLFTLIVFLGLLAVLTKYAWKPIMEGLDAREKSISDSIESAVKSKEEADSKLKQYEDKLAGAHDEAAAVLAEARQDAVAAKERILAEANEEAVKTRDRAIADIESAKSAAVQELAESSATSAVDLAGSIVGRSLKKDDHAKLIEESLKRFGS</sequence>
<dbReference type="AlphaFoldDB" id="A0A5B9PCD9"/>
<dbReference type="GO" id="GO:0005886">
    <property type="term" value="C:plasma membrane"/>
    <property type="evidence" value="ECO:0007669"/>
    <property type="project" value="UniProtKB-SubCell"/>
</dbReference>
<evidence type="ECO:0000256" key="8">
    <source>
        <dbReference type="ARBA" id="ARBA00023065"/>
    </source>
</evidence>
<dbReference type="HAMAP" id="MF_01398">
    <property type="entry name" value="ATP_synth_b_bprime"/>
    <property type="match status" value="1"/>
</dbReference>
<comment type="similarity">
    <text evidence="1 15 16">Belongs to the ATPase B chain family.</text>
</comment>
<evidence type="ECO:0000313" key="18">
    <source>
        <dbReference type="EMBL" id="QEG24397.1"/>
    </source>
</evidence>
<dbReference type="CDD" id="cd06503">
    <property type="entry name" value="ATP-synt_Fo_b"/>
    <property type="match status" value="1"/>
</dbReference>
<dbReference type="GO" id="GO:0012505">
    <property type="term" value="C:endomembrane system"/>
    <property type="evidence" value="ECO:0007669"/>
    <property type="project" value="UniProtKB-SubCell"/>
</dbReference>
<dbReference type="OrthoDB" id="274361at2"/>
<keyword evidence="2 15" id="KW-0813">Transport</keyword>
<evidence type="ECO:0000256" key="13">
    <source>
        <dbReference type="ARBA" id="ARBA00026054"/>
    </source>
</evidence>
<comment type="function">
    <text evidence="11 15">F(1)F(0) ATP synthase produces ATP from ADP in the presence of a proton or sodium gradient. F-type ATPases consist of two structural domains, F(1) containing the extramembraneous catalytic core and F(0) containing the membrane proton channel, linked together by a central stalk and a peripheral stalk. During catalysis, ATP synthesis in the catalytic domain of F(1) is coupled via a rotary mechanism of the central stalk subunits to proton translocation.</text>
</comment>
<keyword evidence="8 15" id="KW-0406">Ion transport</keyword>
<comment type="subcellular location">
    <subcellularLocation>
        <location evidence="15">Cell membrane</location>
        <topology evidence="15">Single-pass membrane protein</topology>
    </subcellularLocation>
    <subcellularLocation>
        <location evidence="14">Endomembrane system</location>
        <topology evidence="14">Single-pass membrane protein</topology>
    </subcellularLocation>
</comment>
<dbReference type="GO" id="GO:0045259">
    <property type="term" value="C:proton-transporting ATP synthase complex"/>
    <property type="evidence" value="ECO:0007669"/>
    <property type="project" value="UniProtKB-KW"/>
</dbReference>
<evidence type="ECO:0000256" key="11">
    <source>
        <dbReference type="ARBA" id="ARBA00025198"/>
    </source>
</evidence>
<dbReference type="GO" id="GO:0046961">
    <property type="term" value="F:proton-transporting ATPase activity, rotational mechanism"/>
    <property type="evidence" value="ECO:0007669"/>
    <property type="project" value="TreeGrafter"/>
</dbReference>
<evidence type="ECO:0000256" key="3">
    <source>
        <dbReference type="ARBA" id="ARBA00022475"/>
    </source>
</evidence>
<keyword evidence="10 15" id="KW-0066">ATP synthesis</keyword>
<evidence type="ECO:0000256" key="1">
    <source>
        <dbReference type="ARBA" id="ARBA00005513"/>
    </source>
</evidence>
<feature type="transmembrane region" description="Helical" evidence="15">
    <location>
        <begin position="32"/>
        <end position="50"/>
    </location>
</feature>
<evidence type="ECO:0000256" key="6">
    <source>
        <dbReference type="ARBA" id="ARBA00022781"/>
    </source>
</evidence>
<evidence type="ECO:0000256" key="15">
    <source>
        <dbReference type="HAMAP-Rule" id="MF_01398"/>
    </source>
</evidence>
<keyword evidence="19" id="KW-1185">Reference proteome</keyword>
<evidence type="ECO:0000256" key="9">
    <source>
        <dbReference type="ARBA" id="ARBA00023136"/>
    </source>
</evidence>
<dbReference type="InterPro" id="IPR050059">
    <property type="entry name" value="ATP_synthase_B_chain"/>
</dbReference>
<evidence type="ECO:0000256" key="7">
    <source>
        <dbReference type="ARBA" id="ARBA00022989"/>
    </source>
</evidence>
<name>A0A5B9PCD9_9BACT</name>
<evidence type="ECO:0000256" key="2">
    <source>
        <dbReference type="ARBA" id="ARBA00022448"/>
    </source>
</evidence>
<dbReference type="RefSeq" id="WP_075084022.1">
    <property type="nucleotide sequence ID" value="NZ_CP042912.1"/>
</dbReference>
<evidence type="ECO:0000256" key="4">
    <source>
        <dbReference type="ARBA" id="ARBA00022547"/>
    </source>
</evidence>
<dbReference type="KEGG" id="mff:MFFC18_43160"/>
<organism evidence="18 19">
    <name type="scientific">Mariniblastus fucicola</name>
    <dbReference type="NCBI Taxonomy" id="980251"/>
    <lineage>
        <taxon>Bacteria</taxon>
        <taxon>Pseudomonadati</taxon>
        <taxon>Planctomycetota</taxon>
        <taxon>Planctomycetia</taxon>
        <taxon>Pirellulales</taxon>
        <taxon>Pirellulaceae</taxon>
        <taxon>Mariniblastus</taxon>
    </lineage>
</organism>
<dbReference type="InterPro" id="IPR002146">
    <property type="entry name" value="ATP_synth_b/b'su_bac/chlpt"/>
</dbReference>
<comment type="subunit">
    <text evidence="15">F-type ATPases have 2 components, F(1) - the catalytic core - and F(0) - the membrane proton channel. F(1) has five subunits: alpha(3), beta(3), gamma(1), delta(1), epsilon(1). F(0) has three main subunits: a(1), b(2) and c(10-14). The alpha and beta chains form an alternating ring which encloses part of the gamma chain. F(1) is attached to F(0) by a central stalk formed by the gamma and epsilon chains, while a peripheral stalk is formed by the delta and b chains.</text>
</comment>
<dbReference type="NCBIfam" id="TIGR01144">
    <property type="entry name" value="ATP_synt_b"/>
    <property type="match status" value="1"/>
</dbReference>
<dbReference type="GO" id="GO:0046933">
    <property type="term" value="F:proton-transporting ATP synthase activity, rotational mechanism"/>
    <property type="evidence" value="ECO:0007669"/>
    <property type="project" value="UniProtKB-UniRule"/>
</dbReference>
<evidence type="ECO:0000256" key="16">
    <source>
        <dbReference type="RuleBase" id="RU003848"/>
    </source>
</evidence>
<dbReference type="PANTHER" id="PTHR33445:SF1">
    <property type="entry name" value="ATP SYNTHASE SUBUNIT B"/>
    <property type="match status" value="1"/>
</dbReference>
<keyword evidence="7 15" id="KW-1133">Transmembrane helix</keyword>
<proteinExistence type="inferred from homology"/>
<keyword evidence="17" id="KW-0175">Coiled coil</keyword>
<dbReference type="EMBL" id="CP042912">
    <property type="protein sequence ID" value="QEG24397.1"/>
    <property type="molecule type" value="Genomic_DNA"/>
</dbReference>
<evidence type="ECO:0000313" key="19">
    <source>
        <dbReference type="Proteomes" id="UP000322214"/>
    </source>
</evidence>
<dbReference type="Pfam" id="PF00430">
    <property type="entry name" value="ATP-synt_B"/>
    <property type="match status" value="1"/>
</dbReference>
<evidence type="ECO:0000256" key="5">
    <source>
        <dbReference type="ARBA" id="ARBA00022692"/>
    </source>
</evidence>
<dbReference type="Proteomes" id="UP000322214">
    <property type="component" value="Chromosome"/>
</dbReference>
<accession>A0A5B9PCD9</accession>